<name>A0A6J6P5S0_9ZZZZ</name>
<dbReference type="PANTHER" id="PTHR35007">
    <property type="entry name" value="INTEGRAL MEMBRANE PROTEIN-RELATED"/>
    <property type="match status" value="1"/>
</dbReference>
<evidence type="ECO:0000313" key="10">
    <source>
        <dbReference type="EMBL" id="CAB5001893.1"/>
    </source>
</evidence>
<keyword evidence="3 6" id="KW-0812">Transmembrane</keyword>
<evidence type="ECO:0000259" key="7">
    <source>
        <dbReference type="Pfam" id="PF00482"/>
    </source>
</evidence>
<dbReference type="EMBL" id="CAEZXZ010000011">
    <property type="protein sequence ID" value="CAB4694157.1"/>
    <property type="molecule type" value="Genomic_DNA"/>
</dbReference>
<evidence type="ECO:0000256" key="3">
    <source>
        <dbReference type="ARBA" id="ARBA00022692"/>
    </source>
</evidence>
<evidence type="ECO:0000256" key="5">
    <source>
        <dbReference type="ARBA" id="ARBA00023136"/>
    </source>
</evidence>
<protein>
    <submittedName>
        <fullName evidence="8">Unannotated protein</fullName>
    </submittedName>
</protein>
<feature type="transmembrane region" description="Helical" evidence="6">
    <location>
        <begin position="250"/>
        <end position="274"/>
    </location>
</feature>
<feature type="transmembrane region" description="Helical" evidence="6">
    <location>
        <begin position="6"/>
        <end position="23"/>
    </location>
</feature>
<evidence type="ECO:0000256" key="1">
    <source>
        <dbReference type="ARBA" id="ARBA00004651"/>
    </source>
</evidence>
<evidence type="ECO:0000256" key="6">
    <source>
        <dbReference type="SAM" id="Phobius"/>
    </source>
</evidence>
<gene>
    <name evidence="8" type="ORF">UFOPK2625_00151</name>
    <name evidence="9" type="ORF">UFOPK3425_00733</name>
    <name evidence="10" type="ORF">UFOPK4043_00554</name>
</gene>
<dbReference type="InterPro" id="IPR018076">
    <property type="entry name" value="T2SS_GspF_dom"/>
</dbReference>
<comment type="subcellular location">
    <subcellularLocation>
        <location evidence="1">Cell membrane</location>
        <topology evidence="1">Multi-pass membrane protein</topology>
    </subcellularLocation>
</comment>
<evidence type="ECO:0000256" key="2">
    <source>
        <dbReference type="ARBA" id="ARBA00022475"/>
    </source>
</evidence>
<feature type="transmembrane region" description="Helical" evidence="6">
    <location>
        <begin position="77"/>
        <end position="94"/>
    </location>
</feature>
<organism evidence="8">
    <name type="scientific">freshwater metagenome</name>
    <dbReference type="NCBI Taxonomy" id="449393"/>
    <lineage>
        <taxon>unclassified sequences</taxon>
        <taxon>metagenomes</taxon>
        <taxon>ecological metagenomes</taxon>
    </lineage>
</organism>
<dbReference type="Pfam" id="PF00482">
    <property type="entry name" value="T2SSF"/>
    <property type="match status" value="1"/>
</dbReference>
<evidence type="ECO:0000256" key="4">
    <source>
        <dbReference type="ARBA" id="ARBA00022989"/>
    </source>
</evidence>
<dbReference type="PANTHER" id="PTHR35007:SF2">
    <property type="entry name" value="PILUS ASSEMBLE PROTEIN"/>
    <property type="match status" value="1"/>
</dbReference>
<sequence>MGAVIGLLVGTGAVLVMLSFSDRDDKIPARSRRVGALARLVERSGIPRLTSANLIGACFAAAILAGAATLIVTAVPMVALMAAAVAGYLPFLMIKRRVSARAKALRVSWPDAVDALVSAVRAGMSLPEALIDLARRGPEPLRPSFAAFAAEHRATGSFVAALNVLQDHLADPVADKVIASLRIAREVGGTDLGTVLRTLSTLLREDARTRGDIEARQSWTVSAARMAVAAPWITLAMLCTRPEAVAAYNSLSGALVIVLAGVLSVAAYRVMLAIGRLPIEPRMIT</sequence>
<evidence type="ECO:0000313" key="9">
    <source>
        <dbReference type="EMBL" id="CAB4872823.1"/>
    </source>
</evidence>
<dbReference type="EMBL" id="CAFBLV010000129">
    <property type="protein sequence ID" value="CAB4872823.1"/>
    <property type="molecule type" value="Genomic_DNA"/>
</dbReference>
<dbReference type="EMBL" id="CAFBPA010000062">
    <property type="protein sequence ID" value="CAB5001893.1"/>
    <property type="molecule type" value="Genomic_DNA"/>
</dbReference>
<feature type="domain" description="Type II secretion system protein GspF" evidence="7">
    <location>
        <begin position="113"/>
        <end position="238"/>
    </location>
</feature>
<proteinExistence type="predicted"/>
<dbReference type="GO" id="GO:0005886">
    <property type="term" value="C:plasma membrane"/>
    <property type="evidence" value="ECO:0007669"/>
    <property type="project" value="UniProtKB-SubCell"/>
</dbReference>
<feature type="transmembrane region" description="Helical" evidence="6">
    <location>
        <begin position="52"/>
        <end position="71"/>
    </location>
</feature>
<evidence type="ECO:0000313" key="8">
    <source>
        <dbReference type="EMBL" id="CAB4694157.1"/>
    </source>
</evidence>
<keyword evidence="2" id="KW-1003">Cell membrane</keyword>
<reference evidence="8" key="1">
    <citation type="submission" date="2020-05" db="EMBL/GenBank/DDBJ databases">
        <authorList>
            <person name="Chiriac C."/>
            <person name="Salcher M."/>
            <person name="Ghai R."/>
            <person name="Kavagutti S V."/>
        </authorList>
    </citation>
    <scope>NUCLEOTIDE SEQUENCE</scope>
</reference>
<dbReference type="AlphaFoldDB" id="A0A6J6P5S0"/>
<accession>A0A6J6P5S0</accession>
<keyword evidence="5 6" id="KW-0472">Membrane</keyword>
<keyword evidence="4 6" id="KW-1133">Transmembrane helix</keyword>